<proteinExistence type="predicted"/>
<protein>
    <submittedName>
        <fullName evidence="2">Uncharacterized protein</fullName>
    </submittedName>
</protein>
<evidence type="ECO:0000313" key="3">
    <source>
        <dbReference type="Proteomes" id="UP000054144"/>
    </source>
</evidence>
<evidence type="ECO:0000256" key="1">
    <source>
        <dbReference type="SAM" id="MobiDB-lite"/>
    </source>
</evidence>
<reference evidence="2 3" key="1">
    <citation type="journal article" date="2015" name="Fungal Genet. Biol.">
        <title>Evolution of novel wood decay mechanisms in Agaricales revealed by the genome sequences of Fistulina hepatica and Cylindrobasidium torrendii.</title>
        <authorList>
            <person name="Floudas D."/>
            <person name="Held B.W."/>
            <person name="Riley R."/>
            <person name="Nagy L.G."/>
            <person name="Koehler G."/>
            <person name="Ransdell A.S."/>
            <person name="Younus H."/>
            <person name="Chow J."/>
            <person name="Chiniquy J."/>
            <person name="Lipzen A."/>
            <person name="Tritt A."/>
            <person name="Sun H."/>
            <person name="Haridas S."/>
            <person name="LaButti K."/>
            <person name="Ohm R.A."/>
            <person name="Kues U."/>
            <person name="Blanchette R.A."/>
            <person name="Grigoriev I.V."/>
            <person name="Minto R.E."/>
            <person name="Hibbett D.S."/>
        </authorList>
    </citation>
    <scope>NUCLEOTIDE SEQUENCE [LARGE SCALE GENOMIC DNA]</scope>
    <source>
        <strain evidence="2 3">ATCC 64428</strain>
    </source>
</reference>
<keyword evidence="3" id="KW-1185">Reference proteome</keyword>
<dbReference type="EMBL" id="KN881851">
    <property type="protein sequence ID" value="KIY48326.1"/>
    <property type="molecule type" value="Genomic_DNA"/>
</dbReference>
<accession>A0A0D7AEN0</accession>
<gene>
    <name evidence="2" type="ORF">FISHEDRAFT_73885</name>
</gene>
<dbReference type="OrthoDB" id="2151161at2759"/>
<dbReference type="Gene3D" id="2.130.10.10">
    <property type="entry name" value="YVTN repeat-like/Quinoprotein amine dehydrogenase"/>
    <property type="match status" value="1"/>
</dbReference>
<name>A0A0D7AEN0_9AGAR</name>
<feature type="region of interest" description="Disordered" evidence="1">
    <location>
        <begin position="143"/>
        <end position="173"/>
    </location>
</feature>
<organism evidence="2 3">
    <name type="scientific">Fistulina hepatica ATCC 64428</name>
    <dbReference type="NCBI Taxonomy" id="1128425"/>
    <lineage>
        <taxon>Eukaryota</taxon>
        <taxon>Fungi</taxon>
        <taxon>Dikarya</taxon>
        <taxon>Basidiomycota</taxon>
        <taxon>Agaricomycotina</taxon>
        <taxon>Agaricomycetes</taxon>
        <taxon>Agaricomycetidae</taxon>
        <taxon>Agaricales</taxon>
        <taxon>Fistulinaceae</taxon>
        <taxon>Fistulina</taxon>
    </lineage>
</organism>
<evidence type="ECO:0000313" key="2">
    <source>
        <dbReference type="EMBL" id="KIY48326.1"/>
    </source>
</evidence>
<dbReference type="InterPro" id="IPR015943">
    <property type="entry name" value="WD40/YVTN_repeat-like_dom_sf"/>
</dbReference>
<sequence>MFTVTAALGSSSSPTDVGLFHSTDSGSTFTTISGISEAQSSALDATASGSSYQQPSWGGDEGINWVKINDDASNFGATNANTLTAEQKTYGRDKYYSPTYFCIQNHMTPPVYVGTNGRGVFNGNVVGSSPSATAIVTATTITKATRPTSNSSTKSATTTSHSATSKSTATTHS</sequence>
<dbReference type="SUPFAM" id="SSF110296">
    <property type="entry name" value="Oligoxyloglucan reducing end-specific cellobiohydrolase"/>
    <property type="match status" value="1"/>
</dbReference>
<dbReference type="AlphaFoldDB" id="A0A0D7AEN0"/>
<dbReference type="Proteomes" id="UP000054144">
    <property type="component" value="Unassembled WGS sequence"/>
</dbReference>